<evidence type="ECO:0000313" key="1">
    <source>
        <dbReference type="EMBL" id="CAG36027.1"/>
    </source>
</evidence>
<accession>Q6ANP7</accession>
<dbReference type="OrthoDB" id="7067004at2"/>
<dbReference type="RefSeq" id="WP_011188539.1">
    <property type="nucleotide sequence ID" value="NC_006138.1"/>
</dbReference>
<evidence type="ECO:0000313" key="2">
    <source>
        <dbReference type="Proteomes" id="UP000000602"/>
    </source>
</evidence>
<name>Q6ANP7_DESPS</name>
<dbReference type="eggNOG" id="ENOG5034072">
    <property type="taxonomic scope" value="Bacteria"/>
</dbReference>
<reference evidence="2" key="1">
    <citation type="journal article" date="2004" name="Environ. Microbiol.">
        <title>The genome of Desulfotalea psychrophila, a sulfate-reducing bacterium from permanently cold Arctic sediments.</title>
        <authorList>
            <person name="Rabus R."/>
            <person name="Ruepp A."/>
            <person name="Frickey T."/>
            <person name="Rattei T."/>
            <person name="Fartmann B."/>
            <person name="Stark M."/>
            <person name="Bauer M."/>
            <person name="Zibat A."/>
            <person name="Lombardot T."/>
            <person name="Becker I."/>
            <person name="Amann J."/>
            <person name="Gellner K."/>
            <person name="Teeling H."/>
            <person name="Leuschner W.D."/>
            <person name="Gloeckner F.-O."/>
            <person name="Lupas A.N."/>
            <person name="Amann R."/>
            <person name="Klenk H.-P."/>
        </authorList>
    </citation>
    <scope>NUCLEOTIDE SEQUENCE [LARGE SCALE GENOMIC DNA]</scope>
    <source>
        <strain evidence="2">DSM 12343 / LSv54</strain>
    </source>
</reference>
<dbReference type="Proteomes" id="UP000000602">
    <property type="component" value="Chromosome"/>
</dbReference>
<organism evidence="1 2">
    <name type="scientific">Desulfotalea psychrophila (strain LSv54 / DSM 12343)</name>
    <dbReference type="NCBI Taxonomy" id="177439"/>
    <lineage>
        <taxon>Bacteria</taxon>
        <taxon>Pseudomonadati</taxon>
        <taxon>Thermodesulfobacteriota</taxon>
        <taxon>Desulfobulbia</taxon>
        <taxon>Desulfobulbales</taxon>
        <taxon>Desulfocapsaceae</taxon>
        <taxon>Desulfotalea</taxon>
    </lineage>
</organism>
<keyword evidence="2" id="KW-1185">Reference proteome</keyword>
<dbReference type="HOGENOM" id="CLU_1479806_0_0_7"/>
<evidence type="ECO:0008006" key="3">
    <source>
        <dbReference type="Google" id="ProtNLM"/>
    </source>
</evidence>
<dbReference type="EMBL" id="CR522870">
    <property type="protein sequence ID" value="CAG36027.1"/>
    <property type="molecule type" value="Genomic_DNA"/>
</dbReference>
<protein>
    <recommendedName>
        <fullName evidence="3">HEPN AbiU2-like domain-containing protein</fullName>
    </recommendedName>
</protein>
<dbReference type="KEGG" id="dps:DP1298"/>
<gene>
    <name evidence="1" type="ordered locus">DP1298</name>
</gene>
<proteinExistence type="predicted"/>
<sequence>MLKYVQFDRLSDAESSLDELCSCLERVSKSEHAWKYAIISTHCALQGYLCIALRNGNSFQTWKKNQYKKWQEADDNELKLPDPQLDFFMELFDKVFSSSTNIDRNLIVWLNETRNGLVHFNTDSYLIEKALIIKAVAQAVQAIKQTPSLAKGIFFYEDVQESSFQKACKKVETRLNSLTSNT</sequence>
<dbReference type="AlphaFoldDB" id="Q6ANP7"/>